<dbReference type="SUPFAM" id="SSF53822">
    <property type="entry name" value="Periplasmic binding protein-like I"/>
    <property type="match status" value="1"/>
</dbReference>
<evidence type="ECO:0000256" key="2">
    <source>
        <dbReference type="SAM" id="SignalP"/>
    </source>
</evidence>
<keyword evidence="5" id="KW-1185">Reference proteome</keyword>
<dbReference type="GO" id="GO:0055085">
    <property type="term" value="P:transmembrane transport"/>
    <property type="evidence" value="ECO:0007669"/>
    <property type="project" value="UniProtKB-ARBA"/>
</dbReference>
<dbReference type="InterPro" id="IPR028082">
    <property type="entry name" value="Peripla_BP_I"/>
</dbReference>
<protein>
    <recommendedName>
        <fullName evidence="1">Autoinducer 2-binding periplasmic protein LuxP</fullName>
    </recommendedName>
</protein>
<evidence type="ECO:0000259" key="3">
    <source>
        <dbReference type="Pfam" id="PF13407"/>
    </source>
</evidence>
<dbReference type="GO" id="GO:0000976">
    <property type="term" value="F:transcription cis-regulatory region binding"/>
    <property type="evidence" value="ECO:0007669"/>
    <property type="project" value="TreeGrafter"/>
</dbReference>
<dbReference type="InterPro" id="IPR025997">
    <property type="entry name" value="SBP_2_dom"/>
</dbReference>
<dbReference type="OrthoDB" id="9784024at2"/>
<dbReference type="GO" id="GO:0003700">
    <property type="term" value="F:DNA-binding transcription factor activity"/>
    <property type="evidence" value="ECO:0007669"/>
    <property type="project" value="TreeGrafter"/>
</dbReference>
<dbReference type="Proteomes" id="UP000189475">
    <property type="component" value="Unassembled WGS sequence"/>
</dbReference>
<accession>A0A1R4B6X5</accession>
<keyword evidence="2" id="KW-0732">Signal</keyword>
<feature type="chain" id="PRO_5012096787" description="Autoinducer 2-binding periplasmic protein LuxP" evidence="2">
    <location>
        <begin position="24"/>
        <end position="367"/>
    </location>
</feature>
<organism evidence="4 5">
    <name type="scientific">Vibrio palustris</name>
    <dbReference type="NCBI Taxonomy" id="1918946"/>
    <lineage>
        <taxon>Bacteria</taxon>
        <taxon>Pseudomonadati</taxon>
        <taxon>Pseudomonadota</taxon>
        <taxon>Gammaproteobacteria</taxon>
        <taxon>Vibrionales</taxon>
        <taxon>Vibrionaceae</taxon>
        <taxon>Vibrio</taxon>
    </lineage>
</organism>
<evidence type="ECO:0000256" key="1">
    <source>
        <dbReference type="ARBA" id="ARBA00022181"/>
    </source>
</evidence>
<dbReference type="Gene3D" id="3.40.50.2300">
    <property type="match status" value="2"/>
</dbReference>
<evidence type="ECO:0000313" key="4">
    <source>
        <dbReference type="EMBL" id="SJL84675.1"/>
    </source>
</evidence>
<reference evidence="4 5" key="1">
    <citation type="submission" date="2017-02" db="EMBL/GenBank/DDBJ databases">
        <authorList>
            <person name="Peterson S.W."/>
        </authorList>
    </citation>
    <scope>NUCLEOTIDE SEQUENCE [LARGE SCALE GENOMIC DNA]</scope>
    <source>
        <strain evidence="4 5">CECT 9027</strain>
    </source>
</reference>
<dbReference type="STRING" id="1918946.VPAL9027_02671"/>
<evidence type="ECO:0000313" key="5">
    <source>
        <dbReference type="Proteomes" id="UP000189475"/>
    </source>
</evidence>
<feature type="signal peptide" evidence="2">
    <location>
        <begin position="1"/>
        <end position="23"/>
    </location>
</feature>
<dbReference type="AlphaFoldDB" id="A0A1R4B6X5"/>
<name>A0A1R4B6X5_9VIBR</name>
<dbReference type="Pfam" id="PF13407">
    <property type="entry name" value="Peripla_BP_4"/>
    <property type="match status" value="1"/>
</dbReference>
<feature type="domain" description="Periplasmic binding protein" evidence="3">
    <location>
        <begin position="73"/>
        <end position="332"/>
    </location>
</feature>
<gene>
    <name evidence="4" type="primary">luxP</name>
    <name evidence="4" type="ORF">VPAL9027_02671</name>
</gene>
<dbReference type="PANTHER" id="PTHR30146:SF145">
    <property type="entry name" value="RIBOSE OPERON REPRESSOR"/>
    <property type="match status" value="1"/>
</dbReference>
<dbReference type="EMBL" id="FUFT01000005">
    <property type="protein sequence ID" value="SJL84675.1"/>
    <property type="molecule type" value="Genomic_DNA"/>
</dbReference>
<proteinExistence type="predicted"/>
<dbReference type="RefSeq" id="WP_077315021.1">
    <property type="nucleotide sequence ID" value="NZ_AP024888.1"/>
</dbReference>
<dbReference type="PANTHER" id="PTHR30146">
    <property type="entry name" value="LACI-RELATED TRANSCRIPTIONAL REPRESSOR"/>
    <property type="match status" value="1"/>
</dbReference>
<sequence>MIKTISTFMMCGFITAFSLPTHASQSLKGYWHYQEYLDNHPEQKKLTQQLSDMVHENPVPLAQHQNKPITISVIYPASQVSDYWVRNIKAFELRMEELGIRYTINQVFTRPNVDARQQSLSLMEALKDKSQYLIFTLNSVRHRKFIEHVLQSSETKIILQNITTPVKAWKEHQPFMYVGFDHEIGTQRLVDYFSQAEPKNSRYAMLYYSEGYISAARGGTFIEQMHNRGNAQLVASYYTNATEQSGYDATMHILDENDNIQFIYACSTDIALGAMHALEKRGKQHIKLNGWGGGTAELNAILAGKLDATVMRMNDDTGVAMAEAIKLDLEGKPSPTVYSGQFDLVTKEDSPERIRKLEKQAFRYSDR</sequence>